<organism evidence="4 5">
    <name type="scientific">Cervus elaphus hippelaphus</name>
    <name type="common">European red deer</name>
    <dbReference type="NCBI Taxonomy" id="46360"/>
    <lineage>
        <taxon>Eukaryota</taxon>
        <taxon>Metazoa</taxon>
        <taxon>Chordata</taxon>
        <taxon>Craniata</taxon>
        <taxon>Vertebrata</taxon>
        <taxon>Euteleostomi</taxon>
        <taxon>Mammalia</taxon>
        <taxon>Eutheria</taxon>
        <taxon>Laurasiatheria</taxon>
        <taxon>Artiodactyla</taxon>
        <taxon>Ruminantia</taxon>
        <taxon>Pecora</taxon>
        <taxon>Cervidae</taxon>
        <taxon>Cervinae</taxon>
        <taxon>Cervus</taxon>
    </lineage>
</organism>
<dbReference type="AlphaFoldDB" id="A0A212C4A2"/>
<dbReference type="Pfam" id="PF00415">
    <property type="entry name" value="RCC1"/>
    <property type="match status" value="3"/>
</dbReference>
<feature type="repeat" description="RCC1" evidence="2">
    <location>
        <begin position="110"/>
        <end position="148"/>
    </location>
</feature>
<dbReference type="PANTHER" id="PTHR22872:SF4">
    <property type="entry name" value="RCC1 AND BTB DOMAIN-CONTAINING PROTEIN 1 ISOFORM X1"/>
    <property type="match status" value="1"/>
</dbReference>
<dbReference type="SUPFAM" id="SSF50985">
    <property type="entry name" value="RCC1/BLIP-II"/>
    <property type="match status" value="1"/>
</dbReference>
<feature type="repeat" description="RCC1" evidence="2">
    <location>
        <begin position="149"/>
        <end position="200"/>
    </location>
</feature>
<protein>
    <submittedName>
        <fullName evidence="4">RCBTB1</fullName>
    </submittedName>
</protein>
<dbReference type="PROSITE" id="PS50012">
    <property type="entry name" value="RCC1_3"/>
    <property type="match status" value="3"/>
</dbReference>
<dbReference type="OrthoDB" id="16281at2759"/>
<evidence type="ECO:0000256" key="1">
    <source>
        <dbReference type="ARBA" id="ARBA00022737"/>
    </source>
</evidence>
<proteinExistence type="predicted"/>
<dbReference type="PROSITE" id="PS50097">
    <property type="entry name" value="BTB"/>
    <property type="match status" value="1"/>
</dbReference>
<dbReference type="PANTHER" id="PTHR22872">
    <property type="entry name" value="BTK-BINDING PROTEIN-RELATED"/>
    <property type="match status" value="1"/>
</dbReference>
<keyword evidence="5" id="KW-1185">Reference proteome</keyword>
<name>A0A212C4A2_CEREH</name>
<comment type="caution">
    <text evidence="4">The sequence shown here is derived from an EMBL/GenBank/DDBJ whole genome shotgun (WGS) entry which is preliminary data.</text>
</comment>
<dbReference type="InterPro" id="IPR009091">
    <property type="entry name" value="RCC1/BLIP-II"/>
</dbReference>
<dbReference type="InterPro" id="IPR000210">
    <property type="entry name" value="BTB/POZ_dom"/>
</dbReference>
<dbReference type="InterPro" id="IPR000408">
    <property type="entry name" value="Reg_chr_condens"/>
</dbReference>
<reference evidence="4 5" key="1">
    <citation type="journal article" date="2018" name="Mol. Genet. Genomics">
        <title>The red deer Cervus elaphus genome CerEla1.0: sequencing, annotating, genes, and chromosomes.</title>
        <authorList>
            <person name="Bana N.A."/>
            <person name="Nyiri A."/>
            <person name="Nagy J."/>
            <person name="Frank K."/>
            <person name="Nagy T."/>
            <person name="Steger V."/>
            <person name="Schiller M."/>
            <person name="Lakatos P."/>
            <person name="Sugar L."/>
            <person name="Horn P."/>
            <person name="Barta E."/>
            <person name="Orosz L."/>
        </authorList>
    </citation>
    <scope>NUCLEOTIDE SEQUENCE [LARGE SCALE GENOMIC DNA]</scope>
    <source>
        <strain evidence="4">Hungarian</strain>
    </source>
</reference>
<dbReference type="Pfam" id="PF00651">
    <property type="entry name" value="BTB"/>
    <property type="match status" value="1"/>
</dbReference>
<accession>A0A212C4A2</accession>
<evidence type="ECO:0000256" key="2">
    <source>
        <dbReference type="PROSITE-ProRule" id="PRU00235"/>
    </source>
</evidence>
<evidence type="ECO:0000313" key="5">
    <source>
        <dbReference type="Proteomes" id="UP000242450"/>
    </source>
</evidence>
<dbReference type="Gene3D" id="2.130.10.30">
    <property type="entry name" value="Regulator of chromosome condensation 1/beta-lactamase-inhibitor protein II"/>
    <property type="match status" value="1"/>
</dbReference>
<dbReference type="Gene3D" id="3.30.710.10">
    <property type="entry name" value="Potassium Channel Kv1.1, Chain A"/>
    <property type="match status" value="1"/>
</dbReference>
<dbReference type="Proteomes" id="UP000242450">
    <property type="component" value="Chromosome 30"/>
</dbReference>
<dbReference type="InterPro" id="IPR011333">
    <property type="entry name" value="SKP1/BTB/POZ_sf"/>
</dbReference>
<evidence type="ECO:0000259" key="3">
    <source>
        <dbReference type="PROSITE" id="PS50097"/>
    </source>
</evidence>
<dbReference type="InterPro" id="IPR051625">
    <property type="entry name" value="Signaling_Regulatory_Domain"/>
</dbReference>
<feature type="repeat" description="RCC1" evidence="2">
    <location>
        <begin position="57"/>
        <end position="109"/>
    </location>
</feature>
<sequence length="364" mass="40306">MVDVGKWPIFTLLSPQEIASIRKACVFGTSANEALYVTDSDEVGLSQTPELPSRAFREVFAWGYNNCGQVGSGSTANQPTPRKVTNCLHIKRVVGIACGQTSSMAVLDNGEVYGWGYNGNGQLGLGNNGNQLTPIVCGYAHTLALTDEGLLYAWGANTYGQLGTGNKHNLLSPALVMVEKERVIEIAACHSAHTSAAKTQGGHVYMWGQCRGQSVTLPHLTHFSSTDDVFACFATPAVTWRLLSAEHEDFLTVAESLKKEFDSPETADLKFRIDGKYIHVHKAVLKIRCEHFRSMFQSYWNEDMKEVIEIDQFSYPVYRLLDLATSYCENRLKKLCQHIIKRGITVENAFSLFSAAVRYDAEVM</sequence>
<keyword evidence="1" id="KW-0677">Repeat</keyword>
<feature type="domain" description="BTB" evidence="3">
    <location>
        <begin position="267"/>
        <end position="321"/>
    </location>
</feature>
<gene>
    <name evidence="4" type="ORF">Celaphus_00016543</name>
</gene>
<evidence type="ECO:0000313" key="4">
    <source>
        <dbReference type="EMBL" id="OWK00684.1"/>
    </source>
</evidence>
<dbReference type="SUPFAM" id="SSF54695">
    <property type="entry name" value="POZ domain"/>
    <property type="match status" value="1"/>
</dbReference>
<dbReference type="EMBL" id="MKHE01000030">
    <property type="protein sequence ID" value="OWK00684.1"/>
    <property type="molecule type" value="Genomic_DNA"/>
</dbReference>